<gene>
    <name evidence="1" type="ORF">LOY88_002650</name>
</gene>
<reference evidence="1" key="1">
    <citation type="journal article" date="2022" name="bioRxiv">
        <title>Population genetic analysis of Ophidiomyces ophidiicola, the causative agent of snake fungal disease, indicates recent introductions to the USA.</title>
        <authorList>
            <person name="Ladner J.T."/>
            <person name="Palmer J.M."/>
            <person name="Ettinger C.L."/>
            <person name="Stajich J.E."/>
            <person name="Farrell T.M."/>
            <person name="Glorioso B.M."/>
            <person name="Lawson B."/>
            <person name="Price S.J."/>
            <person name="Stengle A.G."/>
            <person name="Grear D.A."/>
            <person name="Lorch J.M."/>
        </authorList>
    </citation>
    <scope>NUCLEOTIDE SEQUENCE</scope>
    <source>
        <strain evidence="1">NWHC 24266-5</strain>
    </source>
</reference>
<protein>
    <submittedName>
        <fullName evidence="1">Uncharacterized protein</fullName>
    </submittedName>
</protein>
<dbReference type="EMBL" id="JALBCA010000031">
    <property type="protein sequence ID" value="KAI2388454.1"/>
    <property type="molecule type" value="Genomic_DNA"/>
</dbReference>
<comment type="caution">
    <text evidence="1">The sequence shown here is derived from an EMBL/GenBank/DDBJ whole genome shotgun (WGS) entry which is preliminary data.</text>
</comment>
<accession>A0ACB8UZ69</accession>
<proteinExistence type="predicted"/>
<evidence type="ECO:0000313" key="1">
    <source>
        <dbReference type="EMBL" id="KAI2388454.1"/>
    </source>
</evidence>
<name>A0ACB8UZ69_9EURO</name>
<organism evidence="1">
    <name type="scientific">Ophidiomyces ophidiicola</name>
    <dbReference type="NCBI Taxonomy" id="1387563"/>
    <lineage>
        <taxon>Eukaryota</taxon>
        <taxon>Fungi</taxon>
        <taxon>Dikarya</taxon>
        <taxon>Ascomycota</taxon>
        <taxon>Pezizomycotina</taxon>
        <taxon>Eurotiomycetes</taxon>
        <taxon>Eurotiomycetidae</taxon>
        <taxon>Onygenales</taxon>
        <taxon>Onygenaceae</taxon>
        <taxon>Ophidiomyces</taxon>
    </lineage>
</organism>
<sequence>MSPVNSLWFKWKSLRLPWRRFFLVGRDLAGNTFWEFKDSINSSRLRRIVRYNPKTHYADVKVSPQWHQWLRHVRPEPPSIKEQQHELLRQEQIKYLAKLADERWASKPSYLDRPQEQQSSPAVQSQRPASHAGPTPTAEQAGVRSAIGSETELEAQGTKKKGKPANPWERNTAAPGENWQPEAWSPSAAKR</sequence>